<dbReference type="GO" id="GO:0019316">
    <property type="term" value="P:D-allose catabolic process"/>
    <property type="evidence" value="ECO:0007669"/>
    <property type="project" value="TreeGrafter"/>
</dbReference>
<sequence length="169" mass="18589">MGKTKIAFGSDHVGLELKPTIMEYVQSLGYEVHDFGAYTDERTDYPIYGKKVGQEVASGKYDLGIVICGTGIGISLSANKVPGIRAASVSEPYSAQLSRRHNNSNVLALGSRVVGSELAKMIVKAWLDAEFEGGRHQRRIDELAAEDEHNEQKFDRIVHDDSGKYSDQN</sequence>
<dbReference type="GO" id="GO:0005988">
    <property type="term" value="P:lactose metabolic process"/>
    <property type="evidence" value="ECO:0007669"/>
    <property type="project" value="UniProtKB-KW"/>
</dbReference>
<dbReference type="SUPFAM" id="SSF89623">
    <property type="entry name" value="Ribose/Galactose isomerase RpiB/AlsB"/>
    <property type="match status" value="1"/>
</dbReference>
<dbReference type="Pfam" id="PF02502">
    <property type="entry name" value="LacAB_rpiB"/>
    <property type="match status" value="1"/>
</dbReference>
<dbReference type="PANTHER" id="PTHR30345:SF0">
    <property type="entry name" value="DNA DAMAGE-REPAIR_TOLERATION PROTEIN DRT102"/>
    <property type="match status" value="1"/>
</dbReference>
<dbReference type="AlphaFoldDB" id="A0A023CXJ1"/>
<dbReference type="GO" id="GO:0004751">
    <property type="term" value="F:ribose-5-phosphate isomerase activity"/>
    <property type="evidence" value="ECO:0007669"/>
    <property type="project" value="TreeGrafter"/>
</dbReference>
<feature type="active site" description="Proton donor" evidence="4">
    <location>
        <position position="101"/>
    </location>
</feature>
<dbReference type="InterPro" id="IPR003500">
    <property type="entry name" value="RpiB_LacA_LacB"/>
</dbReference>
<accession>A0A023CXJ1</accession>
<evidence type="ECO:0000256" key="6">
    <source>
        <dbReference type="SAM" id="MobiDB-lite"/>
    </source>
</evidence>
<evidence type="ECO:0000256" key="1">
    <source>
        <dbReference type="ARBA" id="ARBA00008754"/>
    </source>
</evidence>
<dbReference type="EMBL" id="AYZF01000013">
    <property type="protein sequence ID" value="KRN06290.1"/>
    <property type="molecule type" value="Genomic_DNA"/>
</dbReference>
<feature type="binding site" evidence="5">
    <location>
        <position position="139"/>
    </location>
    <ligand>
        <name>D-ribulose 5-phosphate</name>
        <dbReference type="ChEBI" id="CHEBI:58121"/>
    </ligand>
</feature>
<reference evidence="7 8" key="1">
    <citation type="journal article" date="2015" name="Genome Announc.">
        <title>Expanding the biotechnology potential of lactobacilli through comparative genomics of 213 strains and associated genera.</title>
        <authorList>
            <person name="Sun Z."/>
            <person name="Harris H.M."/>
            <person name="McCann A."/>
            <person name="Guo C."/>
            <person name="Argimon S."/>
            <person name="Zhang W."/>
            <person name="Yang X."/>
            <person name="Jeffery I.B."/>
            <person name="Cooney J.C."/>
            <person name="Kagawa T.F."/>
            <person name="Liu W."/>
            <person name="Song Y."/>
            <person name="Salvetti E."/>
            <person name="Wrobel A."/>
            <person name="Rasinkangas P."/>
            <person name="Parkhill J."/>
            <person name="Rea M.C."/>
            <person name="O'Sullivan O."/>
            <person name="Ritari J."/>
            <person name="Douillard F.P."/>
            <person name="Paul Ross R."/>
            <person name="Yang R."/>
            <person name="Briner A.E."/>
            <person name="Felis G.E."/>
            <person name="de Vos W.M."/>
            <person name="Barrangou R."/>
            <person name="Klaenhammer T.R."/>
            <person name="Caufield P.W."/>
            <person name="Cui Y."/>
            <person name="Zhang H."/>
            <person name="O'Toole P.W."/>
        </authorList>
    </citation>
    <scope>NUCLEOTIDE SEQUENCE [LARGE SCALE GENOMIC DNA]</scope>
    <source>
        <strain evidence="7 8">DSM 21376</strain>
    </source>
</reference>
<comment type="similarity">
    <text evidence="1">Belongs to the LacAB/RpiB family.</text>
</comment>
<evidence type="ECO:0000313" key="7">
    <source>
        <dbReference type="EMBL" id="KRN06290.1"/>
    </source>
</evidence>
<dbReference type="InterPro" id="IPR036569">
    <property type="entry name" value="RpiB_LacA_LacB_sf"/>
</dbReference>
<dbReference type="OrthoDB" id="1778624at2"/>
<dbReference type="NCBIfam" id="NF004051">
    <property type="entry name" value="PRK05571.1"/>
    <property type="match status" value="1"/>
</dbReference>
<organism evidence="7 8">
    <name type="scientific">Liquorilactobacillus sucicola DSM 21376 = JCM 15457</name>
    <dbReference type="NCBI Taxonomy" id="1423806"/>
    <lineage>
        <taxon>Bacteria</taxon>
        <taxon>Bacillati</taxon>
        <taxon>Bacillota</taxon>
        <taxon>Bacilli</taxon>
        <taxon>Lactobacillales</taxon>
        <taxon>Lactobacillaceae</taxon>
        <taxon>Liquorilactobacillus</taxon>
    </lineage>
</organism>
<dbReference type="NCBIfam" id="TIGR01120">
    <property type="entry name" value="rpiB"/>
    <property type="match status" value="1"/>
</dbReference>
<feature type="binding site" evidence="5">
    <location>
        <position position="135"/>
    </location>
    <ligand>
        <name>D-ribulose 5-phosphate</name>
        <dbReference type="ChEBI" id="CHEBI:58121"/>
    </ligand>
</feature>
<feature type="binding site" evidence="5">
    <location>
        <begin position="69"/>
        <end position="73"/>
    </location>
    <ligand>
        <name>D-ribulose 5-phosphate</name>
        <dbReference type="ChEBI" id="CHEBI:58121"/>
    </ligand>
</feature>
<keyword evidence="8" id="KW-1185">Reference proteome</keyword>
<keyword evidence="3 7" id="KW-0413">Isomerase</keyword>
<evidence type="ECO:0000256" key="2">
    <source>
        <dbReference type="ARBA" id="ARBA00022736"/>
    </source>
</evidence>
<feature type="binding site" evidence="5">
    <location>
        <position position="112"/>
    </location>
    <ligand>
        <name>D-ribulose 5-phosphate</name>
        <dbReference type="ChEBI" id="CHEBI:58121"/>
    </ligand>
</feature>
<evidence type="ECO:0000256" key="4">
    <source>
        <dbReference type="PIRSR" id="PIRSR005384-1"/>
    </source>
</evidence>
<feature type="binding site" evidence="5">
    <location>
        <position position="102"/>
    </location>
    <ligand>
        <name>D-ribulose 5-phosphate</name>
        <dbReference type="ChEBI" id="CHEBI:58121"/>
    </ligand>
</feature>
<proteinExistence type="inferred from homology"/>
<feature type="region of interest" description="Disordered" evidence="6">
    <location>
        <begin position="144"/>
        <end position="169"/>
    </location>
</feature>
<dbReference type="eggNOG" id="COG0698">
    <property type="taxonomic scope" value="Bacteria"/>
</dbReference>
<dbReference type="InterPro" id="IPR004785">
    <property type="entry name" value="RpiB"/>
</dbReference>
<dbReference type="PANTHER" id="PTHR30345">
    <property type="entry name" value="RIBOSE-5-PHOSPHATE ISOMERASE B"/>
    <property type="match status" value="1"/>
</dbReference>
<evidence type="ECO:0000256" key="3">
    <source>
        <dbReference type="ARBA" id="ARBA00023235"/>
    </source>
</evidence>
<dbReference type="STRING" id="1423806.FD15_GL001492"/>
<protein>
    <submittedName>
        <fullName evidence="7">Ribose-5-phosphate isomerase B</fullName>
    </submittedName>
</protein>
<gene>
    <name evidence="7" type="ORF">FD15_GL001492</name>
</gene>
<dbReference type="PATRIC" id="fig|1423806.3.peg.1512"/>
<comment type="caution">
    <text evidence="7">The sequence shown here is derived from an EMBL/GenBank/DDBJ whole genome shotgun (WGS) entry which is preliminary data.</text>
</comment>
<dbReference type="PIRSF" id="PIRSF005384">
    <property type="entry name" value="RpiB_LacA_B"/>
    <property type="match status" value="1"/>
</dbReference>
<evidence type="ECO:0000256" key="5">
    <source>
        <dbReference type="PIRSR" id="PIRSR005384-2"/>
    </source>
</evidence>
<feature type="binding site" evidence="5">
    <location>
        <begin position="11"/>
        <end position="12"/>
    </location>
    <ligand>
        <name>D-ribulose 5-phosphate</name>
        <dbReference type="ChEBI" id="CHEBI:58121"/>
    </ligand>
</feature>
<dbReference type="RefSeq" id="WP_034988265.1">
    <property type="nucleotide sequence ID" value="NZ_AYZF01000013.1"/>
</dbReference>
<evidence type="ECO:0000313" key="8">
    <source>
        <dbReference type="Proteomes" id="UP000050961"/>
    </source>
</evidence>
<dbReference type="GO" id="GO:0009052">
    <property type="term" value="P:pentose-phosphate shunt, non-oxidative branch"/>
    <property type="evidence" value="ECO:0007669"/>
    <property type="project" value="TreeGrafter"/>
</dbReference>
<dbReference type="Gene3D" id="3.40.1400.10">
    <property type="entry name" value="Sugar-phosphate isomerase, RpiB/LacA/LacB"/>
    <property type="match status" value="1"/>
</dbReference>
<feature type="active site" description="Proton acceptor" evidence="4">
    <location>
        <position position="68"/>
    </location>
</feature>
<name>A0A023CXJ1_9LACO</name>
<dbReference type="Proteomes" id="UP000050961">
    <property type="component" value="Unassembled WGS sequence"/>
</dbReference>
<keyword evidence="2" id="KW-0423">Lactose metabolism</keyword>
<dbReference type="NCBIfam" id="TIGR00689">
    <property type="entry name" value="rpiB_lacA_lacB"/>
    <property type="match status" value="1"/>
</dbReference>